<protein>
    <submittedName>
        <fullName evidence="1">Uncharacterized protein</fullName>
    </submittedName>
</protein>
<reference evidence="1 2" key="1">
    <citation type="submission" date="2024-05" db="EMBL/GenBank/DDBJ databases">
        <title>Genome sequencing and assembly of Indian major carp, Cirrhinus mrigala (Hamilton, 1822).</title>
        <authorList>
            <person name="Mohindra V."/>
            <person name="Chowdhury L.M."/>
            <person name="Lal K."/>
            <person name="Jena J.K."/>
        </authorList>
    </citation>
    <scope>NUCLEOTIDE SEQUENCE [LARGE SCALE GENOMIC DNA]</scope>
    <source>
        <strain evidence="1">CM1030</strain>
        <tissue evidence="1">Blood</tissue>
    </source>
</reference>
<dbReference type="Proteomes" id="UP001529510">
    <property type="component" value="Unassembled WGS sequence"/>
</dbReference>
<organism evidence="1 2">
    <name type="scientific">Cirrhinus mrigala</name>
    <name type="common">Mrigala</name>
    <dbReference type="NCBI Taxonomy" id="683832"/>
    <lineage>
        <taxon>Eukaryota</taxon>
        <taxon>Metazoa</taxon>
        <taxon>Chordata</taxon>
        <taxon>Craniata</taxon>
        <taxon>Vertebrata</taxon>
        <taxon>Euteleostomi</taxon>
        <taxon>Actinopterygii</taxon>
        <taxon>Neopterygii</taxon>
        <taxon>Teleostei</taxon>
        <taxon>Ostariophysi</taxon>
        <taxon>Cypriniformes</taxon>
        <taxon>Cyprinidae</taxon>
        <taxon>Labeoninae</taxon>
        <taxon>Labeonini</taxon>
        <taxon>Cirrhinus</taxon>
    </lineage>
</organism>
<feature type="non-terminal residue" evidence="1">
    <location>
        <position position="50"/>
    </location>
</feature>
<keyword evidence="2" id="KW-1185">Reference proteome</keyword>
<dbReference type="AlphaFoldDB" id="A0ABD0N4E7"/>
<proteinExistence type="predicted"/>
<feature type="non-terminal residue" evidence="1">
    <location>
        <position position="1"/>
    </location>
</feature>
<name>A0ABD0N4E7_CIRMR</name>
<dbReference type="EMBL" id="JAMKFB020000024">
    <property type="protein sequence ID" value="KAL0156101.1"/>
    <property type="molecule type" value="Genomic_DNA"/>
</dbReference>
<evidence type="ECO:0000313" key="1">
    <source>
        <dbReference type="EMBL" id="KAL0156101.1"/>
    </source>
</evidence>
<evidence type="ECO:0000313" key="2">
    <source>
        <dbReference type="Proteomes" id="UP001529510"/>
    </source>
</evidence>
<sequence>ALPAGVLRLLQLQAGPAEPRALPQLEVRQRRRRACRSARHSQLRVYQLPG</sequence>
<comment type="caution">
    <text evidence="1">The sequence shown here is derived from an EMBL/GenBank/DDBJ whole genome shotgun (WGS) entry which is preliminary data.</text>
</comment>
<accession>A0ABD0N4E7</accession>
<gene>
    <name evidence="1" type="ORF">M9458_047347</name>
</gene>